<comment type="pathway">
    <text evidence="1">Nucleotide-sugar biosynthesis; GDP-alpha-D-mannose biosynthesis; GDP-alpha-D-mannose from alpha-D-mannose 1-phosphate (GTP route): step 1/1.</text>
</comment>
<dbReference type="Pfam" id="PF22640">
    <property type="entry name" value="ManC_GMP_beta-helix"/>
    <property type="match status" value="1"/>
</dbReference>
<dbReference type="GO" id="GO:0000271">
    <property type="term" value="P:polysaccharide biosynthetic process"/>
    <property type="evidence" value="ECO:0007669"/>
    <property type="project" value="InterPro"/>
</dbReference>
<evidence type="ECO:0000313" key="13">
    <source>
        <dbReference type="EMBL" id="MCS3903572.1"/>
    </source>
</evidence>
<evidence type="ECO:0000256" key="9">
    <source>
        <dbReference type="RuleBase" id="RU004190"/>
    </source>
</evidence>
<dbReference type="CDD" id="cd02509">
    <property type="entry name" value="GDP-M1P_Guanylyltransferase"/>
    <property type="match status" value="1"/>
</dbReference>
<dbReference type="InterPro" id="IPR006375">
    <property type="entry name" value="Man1P_GuaTrfase/Man6P_Isoase"/>
</dbReference>
<dbReference type="InterPro" id="IPR029044">
    <property type="entry name" value="Nucleotide-diphossugar_trans"/>
</dbReference>
<comment type="caution">
    <text evidence="13">The sequence shown here is derived from an EMBL/GenBank/DDBJ whole genome shotgun (WGS) entry which is preliminary data.</text>
</comment>
<keyword evidence="13" id="KW-0413">Isomerase</keyword>
<dbReference type="RefSeq" id="WP_259055409.1">
    <property type="nucleotide sequence ID" value="NZ_JANUCT010000009.1"/>
</dbReference>
<evidence type="ECO:0000256" key="3">
    <source>
        <dbReference type="ARBA" id="ARBA00012387"/>
    </source>
</evidence>
<evidence type="ECO:0000256" key="5">
    <source>
        <dbReference type="ARBA" id="ARBA00022695"/>
    </source>
</evidence>
<keyword evidence="6" id="KW-0547">Nucleotide-binding</keyword>
<name>A0AAE3HN27_9GAMM</name>
<organism evidence="13 14">
    <name type="scientific">Methylohalomonas lacus</name>
    <dbReference type="NCBI Taxonomy" id="398773"/>
    <lineage>
        <taxon>Bacteria</taxon>
        <taxon>Pseudomonadati</taxon>
        <taxon>Pseudomonadota</taxon>
        <taxon>Gammaproteobacteria</taxon>
        <taxon>Methylohalomonadales</taxon>
        <taxon>Methylohalomonadaceae</taxon>
        <taxon>Methylohalomonas</taxon>
    </lineage>
</organism>
<comment type="catalytic activity">
    <reaction evidence="8">
        <text>alpha-D-mannose 1-phosphate + GTP + H(+) = GDP-alpha-D-mannose + diphosphate</text>
        <dbReference type="Rhea" id="RHEA:15229"/>
        <dbReference type="ChEBI" id="CHEBI:15378"/>
        <dbReference type="ChEBI" id="CHEBI:33019"/>
        <dbReference type="ChEBI" id="CHEBI:37565"/>
        <dbReference type="ChEBI" id="CHEBI:57527"/>
        <dbReference type="ChEBI" id="CHEBI:58409"/>
        <dbReference type="EC" id="2.7.7.13"/>
    </reaction>
</comment>
<feature type="domain" description="Mannose-6-phosphate isomerase type II C-terminal" evidence="11">
    <location>
        <begin position="367"/>
        <end position="480"/>
    </location>
</feature>
<protein>
    <recommendedName>
        <fullName evidence="3">mannose-1-phosphate guanylyltransferase</fullName>
        <ecNumber evidence="3">2.7.7.13</ecNumber>
    </recommendedName>
</protein>
<dbReference type="PANTHER" id="PTHR46390">
    <property type="entry name" value="MANNOSE-1-PHOSPHATE GUANYLYLTRANSFERASE"/>
    <property type="match status" value="1"/>
</dbReference>
<sequence length="486" mass="54041">MTPRESILPIILSGGMGDRLWPLSRQSFPKQFLSLAGEKSLLQETVERLSCLGDILAPPVFVSNKEHRFLIAQQASECRIAPGPILLEPVARNTAPAVAAAALEATREDHDPLLLVLPADHIIRDTEAFATTIEQAVQGAAAGALMTFGVVPAYAETGYGYIAAGKPLERQCAGGELVISSLRQVEQFVEKPDQETAEYYLTAGNYLWNSGMFLFRASRYLDELDTYEPEMSELCREAHRNAERERDFIHLERNAFAQVHKESIDYAVMEHTRTAGVVALDAGWSDVGSWSILHDVVNSDCDNNQLEGDVLLDDVNGSYIRAENRMVAAVGLQDHIIVETRDAVLVATKDRAQDVKRIVSRLRDWQRSEANEHALVHRPWGTYETVNLGERHKVKHITINPGASLSLQMHNHRAEHWVIVKGTGKVTCGDETFVLGENQSAYIPAGETHRLENLDAEPLELVEVQSGSYLGEDDIVRFHDNYGRTN</sequence>
<keyword evidence="7" id="KW-0342">GTP-binding</keyword>
<dbReference type="GO" id="GO:0016853">
    <property type="term" value="F:isomerase activity"/>
    <property type="evidence" value="ECO:0007669"/>
    <property type="project" value="UniProtKB-KW"/>
</dbReference>
<evidence type="ECO:0000259" key="11">
    <source>
        <dbReference type="Pfam" id="PF01050"/>
    </source>
</evidence>
<dbReference type="GO" id="GO:0009298">
    <property type="term" value="P:GDP-mannose biosynthetic process"/>
    <property type="evidence" value="ECO:0007669"/>
    <property type="project" value="TreeGrafter"/>
</dbReference>
<dbReference type="InterPro" id="IPR049577">
    <property type="entry name" value="GMPP_N"/>
</dbReference>
<reference evidence="13" key="1">
    <citation type="submission" date="2022-08" db="EMBL/GenBank/DDBJ databases">
        <title>Genomic Encyclopedia of Type Strains, Phase III (KMG-III): the genomes of soil and plant-associated and newly described type strains.</title>
        <authorList>
            <person name="Whitman W."/>
        </authorList>
    </citation>
    <scope>NUCLEOTIDE SEQUENCE</scope>
    <source>
        <strain evidence="13">HMT 1</strain>
    </source>
</reference>
<comment type="similarity">
    <text evidence="2 9">Belongs to the mannose-6-phosphate isomerase type 2 family.</text>
</comment>
<dbReference type="SUPFAM" id="SSF53448">
    <property type="entry name" value="Nucleotide-diphospho-sugar transferases"/>
    <property type="match status" value="1"/>
</dbReference>
<dbReference type="CDD" id="cd02213">
    <property type="entry name" value="cupin_PMI_typeII_C"/>
    <property type="match status" value="1"/>
</dbReference>
<dbReference type="Pfam" id="PF01050">
    <property type="entry name" value="MannoseP_isomer"/>
    <property type="match status" value="1"/>
</dbReference>
<dbReference type="GO" id="GO:0005525">
    <property type="term" value="F:GTP binding"/>
    <property type="evidence" value="ECO:0007669"/>
    <property type="project" value="UniProtKB-KW"/>
</dbReference>
<evidence type="ECO:0000313" key="14">
    <source>
        <dbReference type="Proteomes" id="UP001204445"/>
    </source>
</evidence>
<dbReference type="InterPro" id="IPR014710">
    <property type="entry name" value="RmlC-like_jellyroll"/>
</dbReference>
<dbReference type="InterPro" id="IPR011051">
    <property type="entry name" value="RmlC_Cupin_sf"/>
</dbReference>
<evidence type="ECO:0000259" key="12">
    <source>
        <dbReference type="Pfam" id="PF22640"/>
    </source>
</evidence>
<dbReference type="Proteomes" id="UP001204445">
    <property type="component" value="Unassembled WGS sequence"/>
</dbReference>
<dbReference type="FunFam" id="3.90.550.10:FF:000046">
    <property type="entry name" value="Mannose-1-phosphate guanylyltransferase (GDP)"/>
    <property type="match status" value="1"/>
</dbReference>
<evidence type="ECO:0000256" key="1">
    <source>
        <dbReference type="ARBA" id="ARBA00004823"/>
    </source>
</evidence>
<dbReference type="EMBL" id="JANUCT010000009">
    <property type="protein sequence ID" value="MCS3903572.1"/>
    <property type="molecule type" value="Genomic_DNA"/>
</dbReference>
<dbReference type="AlphaFoldDB" id="A0AAE3HN27"/>
<dbReference type="NCBIfam" id="TIGR01479">
    <property type="entry name" value="GMP_PMI"/>
    <property type="match status" value="1"/>
</dbReference>
<dbReference type="EC" id="2.7.7.13" evidence="3"/>
<dbReference type="InterPro" id="IPR001538">
    <property type="entry name" value="Man6P_isomerase-2_C"/>
</dbReference>
<dbReference type="InterPro" id="IPR054566">
    <property type="entry name" value="ManC/GMP-like_b-helix"/>
</dbReference>
<accession>A0AAE3HN27</accession>
<feature type="domain" description="MannoseP isomerase/GMP-like beta-helix" evidence="12">
    <location>
        <begin position="314"/>
        <end position="362"/>
    </location>
</feature>
<evidence type="ECO:0000256" key="6">
    <source>
        <dbReference type="ARBA" id="ARBA00022741"/>
    </source>
</evidence>
<dbReference type="Gene3D" id="3.90.550.10">
    <property type="entry name" value="Spore Coat Polysaccharide Biosynthesis Protein SpsA, Chain A"/>
    <property type="match status" value="1"/>
</dbReference>
<dbReference type="InterPro" id="IPR005835">
    <property type="entry name" value="NTP_transferase_dom"/>
</dbReference>
<proteinExistence type="inferred from homology"/>
<dbReference type="PANTHER" id="PTHR46390:SF1">
    <property type="entry name" value="MANNOSE-1-PHOSPHATE GUANYLYLTRANSFERASE"/>
    <property type="match status" value="1"/>
</dbReference>
<dbReference type="FunFam" id="2.60.120.10:FF:000032">
    <property type="entry name" value="Mannose-1-phosphate guanylyltransferase/mannose-6-phosphate isomerase"/>
    <property type="match status" value="1"/>
</dbReference>
<keyword evidence="5 13" id="KW-0548">Nucleotidyltransferase</keyword>
<dbReference type="GO" id="GO:0004475">
    <property type="term" value="F:mannose-1-phosphate guanylyltransferase (GTP) activity"/>
    <property type="evidence" value="ECO:0007669"/>
    <property type="project" value="UniProtKB-EC"/>
</dbReference>
<feature type="domain" description="Nucleotidyl transferase" evidence="10">
    <location>
        <begin position="9"/>
        <end position="300"/>
    </location>
</feature>
<dbReference type="InterPro" id="IPR051161">
    <property type="entry name" value="Mannose-6P_isomerase_type2"/>
</dbReference>
<evidence type="ECO:0000256" key="2">
    <source>
        <dbReference type="ARBA" id="ARBA00006115"/>
    </source>
</evidence>
<evidence type="ECO:0000256" key="8">
    <source>
        <dbReference type="ARBA" id="ARBA00047343"/>
    </source>
</evidence>
<evidence type="ECO:0000256" key="4">
    <source>
        <dbReference type="ARBA" id="ARBA00022679"/>
    </source>
</evidence>
<keyword evidence="14" id="KW-1185">Reference proteome</keyword>
<dbReference type="Gene3D" id="2.60.120.10">
    <property type="entry name" value="Jelly Rolls"/>
    <property type="match status" value="1"/>
</dbReference>
<dbReference type="SUPFAM" id="SSF51182">
    <property type="entry name" value="RmlC-like cupins"/>
    <property type="match status" value="1"/>
</dbReference>
<dbReference type="Pfam" id="PF00483">
    <property type="entry name" value="NTP_transferase"/>
    <property type="match status" value="1"/>
</dbReference>
<evidence type="ECO:0000256" key="7">
    <source>
        <dbReference type="ARBA" id="ARBA00023134"/>
    </source>
</evidence>
<evidence type="ECO:0000259" key="10">
    <source>
        <dbReference type="Pfam" id="PF00483"/>
    </source>
</evidence>
<keyword evidence="4" id="KW-0808">Transferase</keyword>
<gene>
    <name evidence="13" type="ORF">J2T55_001598</name>
</gene>